<organism evidence="7 8">
    <name type="scientific">Streptomyces olivaceiscleroticus</name>
    <dbReference type="NCBI Taxonomy" id="68245"/>
    <lineage>
        <taxon>Bacteria</taxon>
        <taxon>Bacillati</taxon>
        <taxon>Actinomycetota</taxon>
        <taxon>Actinomycetes</taxon>
        <taxon>Kitasatosporales</taxon>
        <taxon>Streptomycetaceae</taxon>
        <taxon>Streptomyces</taxon>
    </lineage>
</organism>
<dbReference type="InterPro" id="IPR001647">
    <property type="entry name" value="HTH_TetR"/>
</dbReference>
<dbReference type="Pfam" id="PF02909">
    <property type="entry name" value="TetR_C_1"/>
    <property type="match status" value="1"/>
</dbReference>
<dbReference type="SUPFAM" id="SSF48498">
    <property type="entry name" value="Tetracyclin repressor-like, C-terminal domain"/>
    <property type="match status" value="1"/>
</dbReference>
<evidence type="ECO:0000313" key="7">
    <source>
        <dbReference type="EMBL" id="GAA0463172.1"/>
    </source>
</evidence>
<evidence type="ECO:0000256" key="2">
    <source>
        <dbReference type="ARBA" id="ARBA00023015"/>
    </source>
</evidence>
<evidence type="ECO:0000256" key="3">
    <source>
        <dbReference type="ARBA" id="ARBA00023125"/>
    </source>
</evidence>
<evidence type="ECO:0000259" key="6">
    <source>
        <dbReference type="PROSITE" id="PS50977"/>
    </source>
</evidence>
<keyword evidence="4" id="KW-0804">Transcription</keyword>
<dbReference type="PRINTS" id="PR00455">
    <property type="entry name" value="HTHTETR"/>
</dbReference>
<gene>
    <name evidence="7" type="ORF">GCM10010361_28810</name>
</gene>
<accession>A0ABN0ZYG0</accession>
<dbReference type="InterPro" id="IPR004111">
    <property type="entry name" value="Repressor_TetR_C"/>
</dbReference>
<dbReference type="Pfam" id="PF00440">
    <property type="entry name" value="TetR_N"/>
    <property type="match status" value="1"/>
</dbReference>
<evidence type="ECO:0000256" key="5">
    <source>
        <dbReference type="PROSITE-ProRule" id="PRU00335"/>
    </source>
</evidence>
<keyword evidence="1" id="KW-0678">Repressor</keyword>
<dbReference type="InterPro" id="IPR009057">
    <property type="entry name" value="Homeodomain-like_sf"/>
</dbReference>
<proteinExistence type="predicted"/>
<keyword evidence="3 5" id="KW-0238">DNA-binding</keyword>
<dbReference type="InterPro" id="IPR036271">
    <property type="entry name" value="Tet_transcr_reg_TetR-rel_C_sf"/>
</dbReference>
<reference evidence="7 8" key="1">
    <citation type="journal article" date="2019" name="Int. J. Syst. Evol. Microbiol.">
        <title>The Global Catalogue of Microorganisms (GCM) 10K type strain sequencing project: providing services to taxonomists for standard genome sequencing and annotation.</title>
        <authorList>
            <consortium name="The Broad Institute Genomics Platform"/>
            <consortium name="The Broad Institute Genome Sequencing Center for Infectious Disease"/>
            <person name="Wu L."/>
            <person name="Ma J."/>
        </authorList>
    </citation>
    <scope>NUCLEOTIDE SEQUENCE [LARGE SCALE GENOMIC DNA]</scope>
    <source>
        <strain evidence="7 8">JCM 4805</strain>
    </source>
</reference>
<sequence>MPQPSAPRRTTGRPPRISREQVLETARRIVDEDGVDRLTMRRLASEIGSTPMALYHHVSNKEELLVLLLDDYAARTLRRPRMPDRPRERVVLAAATIHEVLAACPWIVPVLTADDLMAASALWFVEQIVDGLVQCGLTPERAVHGYRAIWYYTAGEIVVRTTAARRRADDDRPTYRERVFADLDPSETPRLAQVADHWAPLTAEDTYMEGLRALVDGLLATR</sequence>
<dbReference type="InterPro" id="IPR003012">
    <property type="entry name" value="Tet_transcr_reg_TetR"/>
</dbReference>
<evidence type="ECO:0000256" key="1">
    <source>
        <dbReference type="ARBA" id="ARBA00022491"/>
    </source>
</evidence>
<feature type="domain" description="HTH tetR-type" evidence="6">
    <location>
        <begin position="16"/>
        <end position="76"/>
    </location>
</feature>
<dbReference type="Proteomes" id="UP001500909">
    <property type="component" value="Unassembled WGS sequence"/>
</dbReference>
<name>A0ABN0ZYG0_9ACTN</name>
<dbReference type="PANTHER" id="PTHR30055">
    <property type="entry name" value="HTH-TYPE TRANSCRIPTIONAL REGULATOR RUTR"/>
    <property type="match status" value="1"/>
</dbReference>
<dbReference type="PANTHER" id="PTHR30055:SF151">
    <property type="entry name" value="TRANSCRIPTIONAL REGULATORY PROTEIN"/>
    <property type="match status" value="1"/>
</dbReference>
<feature type="DNA-binding region" description="H-T-H motif" evidence="5">
    <location>
        <begin position="39"/>
        <end position="58"/>
    </location>
</feature>
<dbReference type="PRINTS" id="PR00400">
    <property type="entry name" value="TETREPRESSOR"/>
</dbReference>
<dbReference type="EMBL" id="BAAABY010000023">
    <property type="protein sequence ID" value="GAA0463172.1"/>
    <property type="molecule type" value="Genomic_DNA"/>
</dbReference>
<keyword evidence="2" id="KW-0805">Transcription regulation</keyword>
<evidence type="ECO:0000256" key="4">
    <source>
        <dbReference type="ARBA" id="ARBA00023163"/>
    </source>
</evidence>
<dbReference type="Gene3D" id="1.10.357.10">
    <property type="entry name" value="Tetracycline Repressor, domain 2"/>
    <property type="match status" value="1"/>
</dbReference>
<dbReference type="InterPro" id="IPR050109">
    <property type="entry name" value="HTH-type_TetR-like_transc_reg"/>
</dbReference>
<dbReference type="RefSeq" id="WP_346095329.1">
    <property type="nucleotide sequence ID" value="NZ_BAAABY010000023.1"/>
</dbReference>
<comment type="caution">
    <text evidence="7">The sequence shown here is derived from an EMBL/GenBank/DDBJ whole genome shotgun (WGS) entry which is preliminary data.</text>
</comment>
<evidence type="ECO:0000313" key="8">
    <source>
        <dbReference type="Proteomes" id="UP001500909"/>
    </source>
</evidence>
<dbReference type="SUPFAM" id="SSF46689">
    <property type="entry name" value="Homeodomain-like"/>
    <property type="match status" value="1"/>
</dbReference>
<dbReference type="PROSITE" id="PS50977">
    <property type="entry name" value="HTH_TETR_2"/>
    <property type="match status" value="1"/>
</dbReference>
<protein>
    <submittedName>
        <fullName evidence="7">TetR/AcrR family transcriptional regulator C-terminal domain-containing protein</fullName>
    </submittedName>
</protein>
<keyword evidence="8" id="KW-1185">Reference proteome</keyword>